<protein>
    <submittedName>
        <fullName evidence="1">DUF1636 domain-containing protein</fullName>
    </submittedName>
</protein>
<evidence type="ECO:0000313" key="2">
    <source>
        <dbReference type="Proteomes" id="UP000626026"/>
    </source>
</evidence>
<reference evidence="1 2" key="1">
    <citation type="journal article" date="2013" name="Int. J. Syst. Evol. Microbiol.">
        <title>Roseomonas aerophila sp. nov., isolated from air.</title>
        <authorList>
            <person name="Kim S.J."/>
            <person name="Weon H.Y."/>
            <person name="Ahn J.H."/>
            <person name="Hong S.B."/>
            <person name="Seok S.J."/>
            <person name="Whang K.S."/>
            <person name="Kwon S.W."/>
        </authorList>
    </citation>
    <scope>NUCLEOTIDE SEQUENCE [LARGE SCALE GENOMIC DNA]</scope>
    <source>
        <strain evidence="1 2">NBRC 108923</strain>
    </source>
</reference>
<dbReference type="InterPro" id="IPR012863">
    <property type="entry name" value="DUF1636"/>
</dbReference>
<evidence type="ECO:0000313" key="1">
    <source>
        <dbReference type="EMBL" id="MBC9209847.1"/>
    </source>
</evidence>
<gene>
    <name evidence="1" type="ORF">IBL26_23620</name>
</gene>
<dbReference type="Pfam" id="PF07845">
    <property type="entry name" value="DUF1636"/>
    <property type="match status" value="1"/>
</dbReference>
<dbReference type="EMBL" id="JACTVA010000076">
    <property type="protein sequence ID" value="MBC9209847.1"/>
    <property type="molecule type" value="Genomic_DNA"/>
</dbReference>
<keyword evidence="2" id="KW-1185">Reference proteome</keyword>
<organism evidence="1 2">
    <name type="scientific">Teichococcus aerophilus</name>
    <dbReference type="NCBI Taxonomy" id="1224513"/>
    <lineage>
        <taxon>Bacteria</taxon>
        <taxon>Pseudomonadati</taxon>
        <taxon>Pseudomonadota</taxon>
        <taxon>Alphaproteobacteria</taxon>
        <taxon>Acetobacterales</taxon>
        <taxon>Roseomonadaceae</taxon>
        <taxon>Roseomonas</taxon>
    </lineage>
</organism>
<dbReference type="Proteomes" id="UP000626026">
    <property type="component" value="Unassembled WGS sequence"/>
</dbReference>
<name>A0ABR7RV02_9PROT</name>
<accession>A0ABR7RV02</accession>
<sequence length="169" mass="17503">MAEARGRWPPVRGPVPGCVPGPGGRHLARGRTRCVIVEIVGGAAKPELHVCITCRIGRDLVPGEDCAGRRLHDAVAARLAAHPAPPVALREVTCFSACQRGCAIAISAPGKWTYLLGGLEAGLAEDLLAYGATYAASASGAVLPSRRPESLRSAVIGRIPSFVPQEPSA</sequence>
<comment type="caution">
    <text evidence="1">The sequence shown here is derived from an EMBL/GenBank/DDBJ whole genome shotgun (WGS) entry which is preliminary data.</text>
</comment>
<proteinExistence type="predicted"/>